<gene>
    <name evidence="2" type="ORF">G4H13_35210</name>
</gene>
<dbReference type="AlphaFoldDB" id="A0A6G4APZ1"/>
<evidence type="ECO:0000313" key="2">
    <source>
        <dbReference type="EMBL" id="NEW75463.1"/>
    </source>
</evidence>
<keyword evidence="3" id="KW-1185">Reference proteome</keyword>
<reference evidence="2" key="1">
    <citation type="submission" date="2020-02" db="EMBL/GenBank/DDBJ databases">
        <title>A new Streptomyces sp. for controlling soil-borne diseases.</title>
        <authorList>
            <person name="Li X."/>
            <person name="Tian Y."/>
            <person name="Gao K."/>
        </authorList>
    </citation>
    <scope>NUCLEOTIDE SEQUENCE [LARGE SCALE GENOMIC DNA]</scope>
    <source>
        <strain evidence="2">0250</strain>
    </source>
</reference>
<dbReference type="Proteomes" id="UP000476310">
    <property type="component" value="Unassembled WGS sequence"/>
</dbReference>
<protein>
    <recommendedName>
        <fullName evidence="4">Secreted protein</fullName>
    </recommendedName>
</protein>
<proteinExistence type="predicted"/>
<feature type="signal peptide" evidence="1">
    <location>
        <begin position="1"/>
        <end position="28"/>
    </location>
</feature>
<evidence type="ECO:0000313" key="3">
    <source>
        <dbReference type="Proteomes" id="UP000476310"/>
    </source>
</evidence>
<organism evidence="2 3">
    <name type="scientific">Streptomyces rhizosphaericus</name>
    <dbReference type="NCBI Taxonomy" id="114699"/>
    <lineage>
        <taxon>Bacteria</taxon>
        <taxon>Bacillati</taxon>
        <taxon>Actinomycetota</taxon>
        <taxon>Actinomycetes</taxon>
        <taxon>Kitasatosporales</taxon>
        <taxon>Streptomycetaceae</taxon>
        <taxon>Streptomyces</taxon>
        <taxon>Streptomyces violaceusniger group</taxon>
    </lineage>
</organism>
<dbReference type="EMBL" id="JAAIKT010000060">
    <property type="protein sequence ID" value="NEW75463.1"/>
    <property type="molecule type" value="Genomic_DNA"/>
</dbReference>
<accession>A0A6G4APZ1</accession>
<comment type="caution">
    <text evidence="2">The sequence shown here is derived from an EMBL/GenBank/DDBJ whole genome shotgun (WGS) entry which is preliminary data.</text>
</comment>
<keyword evidence="1" id="KW-0732">Signal</keyword>
<evidence type="ECO:0008006" key="4">
    <source>
        <dbReference type="Google" id="ProtNLM"/>
    </source>
</evidence>
<feature type="chain" id="PRO_5039135737" description="Secreted protein" evidence="1">
    <location>
        <begin position="29"/>
        <end position="140"/>
    </location>
</feature>
<dbReference type="RefSeq" id="WP_164433841.1">
    <property type="nucleotide sequence ID" value="NZ_JAAIKT010000060.1"/>
</dbReference>
<evidence type="ECO:0000256" key="1">
    <source>
        <dbReference type="SAM" id="SignalP"/>
    </source>
</evidence>
<sequence>MPRLLTRRPRPLALLAGGLATATFGTLAAFGSVYDGQNAGATLGTPGCSVGIEWRGDPGFFGSCTGTDPDMPVECKGAGTATDLCVTVASRPAYGWINIGGSRTENPDGRAQVRDLDETPGTPEFMAALRALDAEWREHH</sequence>
<name>A0A6G4APZ1_9ACTN</name>